<reference evidence="3 4" key="1">
    <citation type="submission" date="2020-08" db="EMBL/GenBank/DDBJ databases">
        <title>Genomic Encyclopedia of Type Strains, Phase III (KMG-III): the genomes of soil and plant-associated and newly described type strains.</title>
        <authorList>
            <person name="Whitman W."/>
        </authorList>
    </citation>
    <scope>NUCLEOTIDE SEQUENCE [LARGE SCALE GENOMIC DNA]</scope>
    <source>
        <strain evidence="3 4">CECT 8075</strain>
    </source>
</reference>
<evidence type="ECO:0000313" key="4">
    <source>
        <dbReference type="Proteomes" id="UP000536179"/>
    </source>
</evidence>
<accession>A0A7W5H6Z8</accession>
<dbReference type="RefSeq" id="WP_184307430.1">
    <property type="nucleotide sequence ID" value="NZ_JACHXU010000020.1"/>
</dbReference>
<sequence>MTSFTLPRIEQVDSDEDDHGVGTLKTDVGNLPLKQLAYRSRVVGLAVQTTIKQTFYNPFDECIEATYVFPIEGEQAVVGCEIWVADRLVCAELKERAQARSEYQHAIKQGYRAALLEQNRGETFSLKVGNIPPGEAIQVRIETIGNLAVAHGEWTLRMPLVVAPRYTSGFALPGTSVGCGTSADTDQVPDASMVTPATWLPGFPSPVDLSIEVEIEPGAQMRDLDGRSDWPSRLRSSLHAVSVETLGDDEESDRSCRIRIRPGEKVDRDFILRGTFDASKLIGTLMVDCESGVFALQVIPPVEKSTLPKDVVFLLDRSGSMSGWKMNAARRGISRLVDTLGAKDRFQVIAFDHRIESCSRQPHVDQWETATDANRYHAIRWLAGIESRGGTELGMAIDQGLQPFLSGGDELRSSAIVLVTDGQVTGEDSLLRVLNQLPPQHRPRMFCLGIDRAVNAGVLQRLAKFTNGICEVAESESRLDEIMQRFGDEIGSPSIIDLHIEAGTDAGAIDRLAPSKHAMLYPGRPVSIYGRASDSSALQITVKGRLASGKPWCQTIAAETVAFPDGSVNLLHSMWGRAMLREMEDAYAAESAPNRSMQNDIIQCSIETRVLSRFTAFVAVDRSERVNRHGNPHAIEQPAEYPEGWQALTPSPIHQDQLLAIPRPEPSQPMKPHPAIRSSKASDGVVLPTRFDELIVQKGIVSLDQFSEAEALAKSTSMNTGDALVRLEYASAEEIAQTTAEAFQIPYVDLRTTQIPMTVIELIPESVARENGVLPISESGSTLTILVSNPSDLETIEKLRFILNRNIQTMLATPNAILHAINHYYGQVEGESADSMLQEFTDTAIDFTETDDDTELDWPSEPSVGFTPSENEIEFADEDICMIKSLPVSVYMPPSPRRPSKAKRTLTPGDAPVIRLVNLIMMEAVQLGATHVVLVPNADAIFVKYVLDGVMVDREQVPSRMLTAIVTRLKVLAGVDVASPDSFETGTMQLTIGDTPATCQVHFGLVEDGPTILIEVSVFGLGKLPPADGDGAAEQPDCVREWWAAWHDARSIQTVR</sequence>
<dbReference type="Pfam" id="PF13768">
    <property type="entry name" value="VWA_3"/>
    <property type="match status" value="1"/>
</dbReference>
<dbReference type="EMBL" id="JACHXU010000020">
    <property type="protein sequence ID" value="MBB3209092.1"/>
    <property type="molecule type" value="Genomic_DNA"/>
</dbReference>
<dbReference type="AlphaFoldDB" id="A0A7W5H6Z8"/>
<evidence type="ECO:0000313" key="3">
    <source>
        <dbReference type="EMBL" id="MBB3209092.1"/>
    </source>
</evidence>
<evidence type="ECO:0000259" key="2">
    <source>
        <dbReference type="PROSITE" id="PS51468"/>
    </source>
</evidence>
<comment type="caution">
    <text evidence="3">The sequence shown here is derived from an EMBL/GenBank/DDBJ whole genome shotgun (WGS) entry which is preliminary data.</text>
</comment>
<dbReference type="InterPro" id="IPR036465">
    <property type="entry name" value="vWFA_dom_sf"/>
</dbReference>
<protein>
    <submittedName>
        <fullName evidence="3">Uncharacterized protein</fullName>
    </submittedName>
</protein>
<feature type="domain" description="VWFA" evidence="1">
    <location>
        <begin position="310"/>
        <end position="490"/>
    </location>
</feature>
<evidence type="ECO:0000259" key="1">
    <source>
        <dbReference type="PROSITE" id="PS50234"/>
    </source>
</evidence>
<dbReference type="Pfam" id="PF00437">
    <property type="entry name" value="T2SSE"/>
    <property type="match status" value="1"/>
</dbReference>
<dbReference type="InterPro" id="IPR002035">
    <property type="entry name" value="VWF_A"/>
</dbReference>
<dbReference type="Gene3D" id="3.40.50.410">
    <property type="entry name" value="von Willebrand factor, type A domain"/>
    <property type="match status" value="1"/>
</dbReference>
<dbReference type="FunFam" id="3.30.300.160:FF:000002">
    <property type="entry name" value="Type II secretion system protein E"/>
    <property type="match status" value="1"/>
</dbReference>
<dbReference type="InterPro" id="IPR001482">
    <property type="entry name" value="T2SS/T4SS_dom"/>
</dbReference>
<dbReference type="PROSITE" id="PS51468">
    <property type="entry name" value="VIT"/>
    <property type="match status" value="1"/>
</dbReference>
<dbReference type="Gene3D" id="3.30.450.90">
    <property type="match status" value="1"/>
</dbReference>
<dbReference type="PANTHER" id="PTHR45737:SF6">
    <property type="entry name" value="VON WILLEBRAND FACTOR A DOMAIN-CONTAINING PROTEIN 5A"/>
    <property type="match status" value="1"/>
</dbReference>
<gene>
    <name evidence="3" type="ORF">FHS27_004928</name>
</gene>
<name>A0A7W5H6Z8_9BACT</name>
<proteinExistence type="predicted"/>
<dbReference type="InterPro" id="IPR007831">
    <property type="entry name" value="T2SS_GspE_N"/>
</dbReference>
<dbReference type="PROSITE" id="PS50234">
    <property type="entry name" value="VWFA"/>
    <property type="match status" value="1"/>
</dbReference>
<dbReference type="Pfam" id="PF08487">
    <property type="entry name" value="VIT"/>
    <property type="match status" value="1"/>
</dbReference>
<dbReference type="InterPro" id="IPR037257">
    <property type="entry name" value="T2SS_E_N_sf"/>
</dbReference>
<dbReference type="SUPFAM" id="SSF53300">
    <property type="entry name" value="vWA-like"/>
    <property type="match status" value="1"/>
</dbReference>
<dbReference type="SMART" id="SM00327">
    <property type="entry name" value="VWA"/>
    <property type="match status" value="1"/>
</dbReference>
<organism evidence="3 4">
    <name type="scientific">Aporhodopirellula rubra</name>
    <dbReference type="NCBI Taxonomy" id="980271"/>
    <lineage>
        <taxon>Bacteria</taxon>
        <taxon>Pseudomonadati</taxon>
        <taxon>Planctomycetota</taxon>
        <taxon>Planctomycetia</taxon>
        <taxon>Pirellulales</taxon>
        <taxon>Pirellulaceae</taxon>
        <taxon>Aporhodopirellula</taxon>
    </lineage>
</organism>
<dbReference type="Proteomes" id="UP000536179">
    <property type="component" value="Unassembled WGS sequence"/>
</dbReference>
<dbReference type="PANTHER" id="PTHR45737">
    <property type="entry name" value="VON WILLEBRAND FACTOR A DOMAIN-CONTAINING PROTEIN 5A"/>
    <property type="match status" value="1"/>
</dbReference>
<feature type="domain" description="VIT" evidence="2">
    <location>
        <begin position="17"/>
        <end position="145"/>
    </location>
</feature>
<dbReference type="SMART" id="SM00609">
    <property type="entry name" value="VIT"/>
    <property type="match status" value="1"/>
</dbReference>
<dbReference type="Gene3D" id="3.30.300.160">
    <property type="entry name" value="Type II secretion system, protein E, N-terminal domain"/>
    <property type="match status" value="1"/>
</dbReference>
<dbReference type="Pfam" id="PF05157">
    <property type="entry name" value="MshEN"/>
    <property type="match status" value="1"/>
</dbReference>
<keyword evidence="4" id="KW-1185">Reference proteome</keyword>
<dbReference type="SUPFAM" id="SSF160246">
    <property type="entry name" value="EspE N-terminal domain-like"/>
    <property type="match status" value="1"/>
</dbReference>
<dbReference type="InterPro" id="IPR013694">
    <property type="entry name" value="VIT"/>
</dbReference>